<dbReference type="Proteomes" id="UP000307874">
    <property type="component" value="Unassembled WGS sequence"/>
</dbReference>
<gene>
    <name evidence="4" type="ORF">FF124_00075</name>
</gene>
<feature type="signal peptide" evidence="2">
    <location>
        <begin position="1"/>
        <end position="20"/>
    </location>
</feature>
<feature type="region of interest" description="Disordered" evidence="1">
    <location>
        <begin position="356"/>
        <end position="390"/>
    </location>
</feature>
<dbReference type="SMART" id="SM00028">
    <property type="entry name" value="TPR"/>
    <property type="match status" value="4"/>
</dbReference>
<feature type="region of interest" description="Disordered" evidence="1">
    <location>
        <begin position="235"/>
        <end position="264"/>
    </location>
</feature>
<dbReference type="Pfam" id="PF14559">
    <property type="entry name" value="TPR_19"/>
    <property type="match status" value="1"/>
</dbReference>
<dbReference type="InterPro" id="IPR025137">
    <property type="entry name" value="NfrA_C"/>
</dbReference>
<feature type="region of interest" description="Disordered" evidence="1">
    <location>
        <begin position="194"/>
        <end position="215"/>
    </location>
</feature>
<feature type="domain" description="Bacteriophage N4 adsorption protein A C-terminal" evidence="3">
    <location>
        <begin position="815"/>
        <end position="983"/>
    </location>
</feature>
<dbReference type="InterPro" id="IPR019734">
    <property type="entry name" value="TPR_rpt"/>
</dbReference>
<dbReference type="Pfam" id="PF13283">
    <property type="entry name" value="NfrA_C"/>
    <property type="match status" value="1"/>
</dbReference>
<dbReference type="SUPFAM" id="SSF48452">
    <property type="entry name" value="TPR-like"/>
    <property type="match status" value="2"/>
</dbReference>
<dbReference type="EMBL" id="VCLB01000001">
    <property type="protein sequence ID" value="TNB49404.1"/>
    <property type="molecule type" value="Genomic_DNA"/>
</dbReference>
<keyword evidence="2" id="KW-0732">Signal</keyword>
<name>A0A5C4JVX5_9HYPH</name>
<keyword evidence="5" id="KW-1185">Reference proteome</keyword>
<evidence type="ECO:0000256" key="2">
    <source>
        <dbReference type="SAM" id="SignalP"/>
    </source>
</evidence>
<proteinExistence type="predicted"/>
<accession>A0A5C4JVX5</accession>
<evidence type="ECO:0000313" key="4">
    <source>
        <dbReference type="EMBL" id="TNB49404.1"/>
    </source>
</evidence>
<comment type="caution">
    <text evidence="4">The sequence shown here is derived from an EMBL/GenBank/DDBJ whole genome shotgun (WGS) entry which is preliminary data.</text>
</comment>
<feature type="compositionally biased region" description="Acidic residues" evidence="1">
    <location>
        <begin position="241"/>
        <end position="255"/>
    </location>
</feature>
<feature type="region of interest" description="Disordered" evidence="1">
    <location>
        <begin position="315"/>
        <end position="342"/>
    </location>
</feature>
<protein>
    <recommendedName>
        <fullName evidence="3">Bacteriophage N4 adsorption protein A C-terminal domain-containing protein</fullName>
    </recommendedName>
</protein>
<feature type="compositionally biased region" description="Low complexity" evidence="1">
    <location>
        <begin position="365"/>
        <end position="390"/>
    </location>
</feature>
<feature type="compositionally biased region" description="Basic and acidic residues" evidence="1">
    <location>
        <begin position="315"/>
        <end position="328"/>
    </location>
</feature>
<evidence type="ECO:0000256" key="1">
    <source>
        <dbReference type="SAM" id="MobiDB-lite"/>
    </source>
</evidence>
<feature type="chain" id="PRO_5023130331" description="Bacteriophage N4 adsorption protein A C-terminal domain-containing protein" evidence="2">
    <location>
        <begin position="21"/>
        <end position="988"/>
    </location>
</feature>
<dbReference type="RefSeq" id="WP_138746449.1">
    <property type="nucleotide sequence ID" value="NZ_VCLB01000001.1"/>
</dbReference>
<dbReference type="InterPro" id="IPR011990">
    <property type="entry name" value="TPR-like_helical_dom_sf"/>
</dbReference>
<dbReference type="Gene3D" id="1.25.40.10">
    <property type="entry name" value="Tetratricopeptide repeat domain"/>
    <property type="match status" value="2"/>
</dbReference>
<evidence type="ECO:0000259" key="3">
    <source>
        <dbReference type="Pfam" id="PF13283"/>
    </source>
</evidence>
<dbReference type="AlphaFoldDB" id="A0A5C4JVX5"/>
<reference evidence="4 5" key="1">
    <citation type="submission" date="2019-06" db="EMBL/GenBank/DDBJ databases">
        <title>Martelella lutilitoris sp. nov., isolated from a tidal mudflat.</title>
        <authorList>
            <person name="Kim Y.-J."/>
        </authorList>
    </citation>
    <scope>NUCLEOTIDE SEQUENCE [LARGE SCALE GENOMIC DNA]</scope>
    <source>
        <strain evidence="4 5">GH2-6</strain>
    </source>
</reference>
<dbReference type="OrthoDB" id="7399085at2"/>
<sequence>MKAFRPFPLLIAAVMIVQSAAPVAAQEATAGAATVRIEYLPLSGPPLLLYRNARQALADGNAERAIADLREAIRQRPDAGELRLALVEALLAAGRDGEAREAALLAATDPDVDAETRRQLAAEAAAIEEEPVAATPDPAIEAYQSADAAYRAYERGDFSAAVALAERALERAPDNGDYQSLFENAVAARDAEIAREAAEEQTAEDAAAASEATIDPELDDDAIRLLAERAAAIREGRAQEEADEDAGEIAAEDAQDAPLSTDDPAYKAADTAYRAFERGQYAQAVAAAEEAVRLAPRIDDYRTLLDNARTALAEERARQAAAAEEAKAAEPAPPEPTGEPGLDAEAIRRLSARAAGIRQERDGQTEPATESPVAAAAEAPPAETLPATEDPAYKAADAAYRAYEQGEYRKAVINAGDAVRLAPDNDDYRALLDNAEKALAEMKAKTAAASPAARAAEKAYAALRRDDPQAALGPAWQAARHAPDNRSYQVLLVDVLNRNGDREDALRVVDAAIARFGPNRTLLSQRGVIRQALGDQTGALADFQQALALPGETADETDLRLNLAAAAMATDAPETAYQALMPLGDSPDAAVWLARAKALTAMETFTAAATALEQAERLAKGERQQADVAIAGLDLLMAEGESRRARTGLHAAAEDGVLAPIGPTETAYLAARLGDRALAYDAFSEAYQAGSLDGNQLIDAAYAARRDYHNEDAVSWLKQAIDEVDAGRLSLSPEGLFGLRREVSDISRRWGANIGLFYGSTGISDGYITPPASAGRSMQLGSEIFWRPPVIGYRDGRTVDLFVRQFTTVYDSLGGAVGLSTMQGAAGVRVKPFTNLNLALEAARYFKVGRYSRDDTLVRAAISDGFNTDLMPGSDAWWTGWYYGEAGRYFDSDEDFALANASLGRSFSLNDDGTLIVTPYIGIAADYNDTYATEFALGAGPGINLRYWFRQTTYEAPMSHIDINGQYRARLGGDDRARGWFASLNLMI</sequence>
<organism evidence="4 5">
    <name type="scientific">Martelella lutilitoris</name>
    <dbReference type="NCBI Taxonomy" id="2583532"/>
    <lineage>
        <taxon>Bacteria</taxon>
        <taxon>Pseudomonadati</taxon>
        <taxon>Pseudomonadota</taxon>
        <taxon>Alphaproteobacteria</taxon>
        <taxon>Hyphomicrobiales</taxon>
        <taxon>Aurantimonadaceae</taxon>
        <taxon>Martelella</taxon>
    </lineage>
</organism>
<evidence type="ECO:0000313" key="5">
    <source>
        <dbReference type="Proteomes" id="UP000307874"/>
    </source>
</evidence>